<gene>
    <name evidence="2" type="ORF">DMC30DRAFT_406711</name>
</gene>
<dbReference type="AlphaFoldDB" id="A0A5C5FLD4"/>
<organism evidence="2 3">
    <name type="scientific">Rhodotorula diobovata</name>
    <dbReference type="NCBI Taxonomy" id="5288"/>
    <lineage>
        <taxon>Eukaryota</taxon>
        <taxon>Fungi</taxon>
        <taxon>Dikarya</taxon>
        <taxon>Basidiomycota</taxon>
        <taxon>Pucciniomycotina</taxon>
        <taxon>Microbotryomycetes</taxon>
        <taxon>Sporidiobolales</taxon>
        <taxon>Sporidiobolaceae</taxon>
        <taxon>Rhodotorula</taxon>
    </lineage>
</organism>
<keyword evidence="3" id="KW-1185">Reference proteome</keyword>
<evidence type="ECO:0000256" key="1">
    <source>
        <dbReference type="SAM" id="Phobius"/>
    </source>
</evidence>
<keyword evidence="1" id="KW-0472">Membrane</keyword>
<keyword evidence="1" id="KW-0812">Transmembrane</keyword>
<protein>
    <submittedName>
        <fullName evidence="2">Uncharacterized protein</fullName>
    </submittedName>
</protein>
<evidence type="ECO:0000313" key="3">
    <source>
        <dbReference type="Proteomes" id="UP000311382"/>
    </source>
</evidence>
<comment type="caution">
    <text evidence="2">The sequence shown here is derived from an EMBL/GenBank/DDBJ whole genome shotgun (WGS) entry which is preliminary data.</text>
</comment>
<name>A0A5C5FLD4_9BASI</name>
<accession>A0A5C5FLD4</accession>
<keyword evidence="1" id="KW-1133">Transmembrane helix</keyword>
<proteinExistence type="predicted"/>
<sequence>MYNTTSRGRGASLVVEKAIAPFCQLDDHVPQLVHRPLAFLPRAPLELAQVAQLARALAESLRREAVRVHGRGRGVHEGLEGVDRARQALAQEVVQVEEEGDDGMDNGTEQSGNGVLVGLGLGLVVVCALRVFGLARARVLRRRRRRRQACWQADEGVLDLCAVEWRHAERARQARACLLDDAHGERCDEVVLDRLPLGVEGVARCPTALDDVDLVEVEVDDEFLDEPVRLERVDAVLASSPAPPPCLAQRILWPPPAPHEAQNFPVDSRDGPVCPLAEDAVELFDPARLAMRDLRCPARLEDGVLCARDGDALLVVRLLGAHECVCEDEALLVDVVEGAREGHEGGDQDPRPQRAFARCRLPRRRATSRLEVERLERGRERVDHGLRRRR</sequence>
<feature type="transmembrane region" description="Helical" evidence="1">
    <location>
        <begin position="114"/>
        <end position="137"/>
    </location>
</feature>
<reference evidence="2 3" key="1">
    <citation type="submission" date="2019-03" db="EMBL/GenBank/DDBJ databases">
        <title>Rhodosporidium diobovatum UCD-FST 08-225 genome sequencing, assembly, and annotation.</title>
        <authorList>
            <person name="Fakankun I.U."/>
            <person name="Fristensky B."/>
            <person name="Levin D.B."/>
        </authorList>
    </citation>
    <scope>NUCLEOTIDE SEQUENCE [LARGE SCALE GENOMIC DNA]</scope>
    <source>
        <strain evidence="2 3">UCD-FST 08-225</strain>
    </source>
</reference>
<dbReference type="EMBL" id="SOZI01000244">
    <property type="protein sequence ID" value="TNY17112.1"/>
    <property type="molecule type" value="Genomic_DNA"/>
</dbReference>
<evidence type="ECO:0000313" key="2">
    <source>
        <dbReference type="EMBL" id="TNY17112.1"/>
    </source>
</evidence>
<dbReference type="Proteomes" id="UP000311382">
    <property type="component" value="Unassembled WGS sequence"/>
</dbReference>